<proteinExistence type="predicted"/>
<organism evidence="1">
    <name type="scientific">marine metagenome</name>
    <dbReference type="NCBI Taxonomy" id="408172"/>
    <lineage>
        <taxon>unclassified sequences</taxon>
        <taxon>metagenomes</taxon>
        <taxon>ecological metagenomes</taxon>
    </lineage>
</organism>
<accession>A0A381XYU3</accession>
<evidence type="ECO:0008006" key="2">
    <source>
        <dbReference type="Google" id="ProtNLM"/>
    </source>
</evidence>
<sequence>MAIVRKAVAIDFEKTYPLFVKFNNSRLSKDDWRQLFVDHWQSNEGYVGYVLEDRERIVGFLGLMFSHRILNGQQEKFCNLTSWVVDEGFRNQSLLLILPVLKLTDYTLTIHTASKETYAVARKLGFIDLESHFRVILSLPSINILFTSCQIEINKKHLKEILEGESLQAYKAHLAFRCFHVYVRSSLGNCYLIGARVFRKNLPFAQIYHVSDPKVFAKFAHRIASVVGLRIKAFAMLVDERFLEGNSILQSFTCSLSNPRVYKSNSLAKRDLDLLYSELPILNV</sequence>
<evidence type="ECO:0000313" key="1">
    <source>
        <dbReference type="EMBL" id="SVA69393.1"/>
    </source>
</evidence>
<dbReference type="Gene3D" id="3.40.630.30">
    <property type="match status" value="1"/>
</dbReference>
<gene>
    <name evidence="1" type="ORF">METZ01_LOCUS122247</name>
</gene>
<dbReference type="SUPFAM" id="SSF55729">
    <property type="entry name" value="Acyl-CoA N-acyltransferases (Nat)"/>
    <property type="match status" value="1"/>
</dbReference>
<protein>
    <recommendedName>
        <fullName evidence="2">N-acetyltransferase domain-containing protein</fullName>
    </recommendedName>
</protein>
<dbReference type="InterPro" id="IPR016181">
    <property type="entry name" value="Acyl_CoA_acyltransferase"/>
</dbReference>
<reference evidence="1" key="1">
    <citation type="submission" date="2018-05" db="EMBL/GenBank/DDBJ databases">
        <authorList>
            <person name="Lanie J.A."/>
            <person name="Ng W.-L."/>
            <person name="Kazmierczak K.M."/>
            <person name="Andrzejewski T.M."/>
            <person name="Davidsen T.M."/>
            <person name="Wayne K.J."/>
            <person name="Tettelin H."/>
            <person name="Glass J.I."/>
            <person name="Rusch D."/>
            <person name="Podicherti R."/>
            <person name="Tsui H.-C.T."/>
            <person name="Winkler M.E."/>
        </authorList>
    </citation>
    <scope>NUCLEOTIDE SEQUENCE</scope>
</reference>
<dbReference type="EMBL" id="UINC01016715">
    <property type="protein sequence ID" value="SVA69393.1"/>
    <property type="molecule type" value="Genomic_DNA"/>
</dbReference>
<name>A0A381XYU3_9ZZZZ</name>
<dbReference type="AlphaFoldDB" id="A0A381XYU3"/>